<dbReference type="Gene3D" id="3.30.70.270">
    <property type="match status" value="1"/>
</dbReference>
<dbReference type="PANTHER" id="PTHR24559">
    <property type="entry name" value="TRANSPOSON TY3-I GAG-POL POLYPROTEIN"/>
    <property type="match status" value="1"/>
</dbReference>
<dbReference type="InterPro" id="IPR021109">
    <property type="entry name" value="Peptidase_aspartic_dom_sf"/>
</dbReference>
<reference evidence="2" key="2">
    <citation type="submission" date="2022-01" db="EMBL/GenBank/DDBJ databases">
        <authorList>
            <person name="Yamashiro T."/>
            <person name="Shiraishi A."/>
            <person name="Satake H."/>
            <person name="Nakayama K."/>
        </authorList>
    </citation>
    <scope>NUCLEOTIDE SEQUENCE</scope>
</reference>
<organism evidence="2 3">
    <name type="scientific">Tanacetum coccineum</name>
    <dbReference type="NCBI Taxonomy" id="301880"/>
    <lineage>
        <taxon>Eukaryota</taxon>
        <taxon>Viridiplantae</taxon>
        <taxon>Streptophyta</taxon>
        <taxon>Embryophyta</taxon>
        <taxon>Tracheophyta</taxon>
        <taxon>Spermatophyta</taxon>
        <taxon>Magnoliopsida</taxon>
        <taxon>eudicotyledons</taxon>
        <taxon>Gunneridae</taxon>
        <taxon>Pentapetalae</taxon>
        <taxon>asterids</taxon>
        <taxon>campanulids</taxon>
        <taxon>Asterales</taxon>
        <taxon>Asteraceae</taxon>
        <taxon>Asteroideae</taxon>
        <taxon>Anthemideae</taxon>
        <taxon>Anthemidinae</taxon>
        <taxon>Tanacetum</taxon>
    </lineage>
</organism>
<feature type="domain" description="Reverse transcriptase" evidence="1">
    <location>
        <begin position="513"/>
        <end position="663"/>
    </location>
</feature>
<dbReference type="Proteomes" id="UP001151760">
    <property type="component" value="Unassembled WGS sequence"/>
</dbReference>
<keyword evidence="2" id="KW-0695">RNA-directed DNA polymerase</keyword>
<dbReference type="Pfam" id="PF00078">
    <property type="entry name" value="RVT_1"/>
    <property type="match status" value="1"/>
</dbReference>
<evidence type="ECO:0000313" key="3">
    <source>
        <dbReference type="Proteomes" id="UP001151760"/>
    </source>
</evidence>
<evidence type="ECO:0000313" key="2">
    <source>
        <dbReference type="EMBL" id="GJT48213.1"/>
    </source>
</evidence>
<dbReference type="InterPro" id="IPR000477">
    <property type="entry name" value="RT_dom"/>
</dbReference>
<dbReference type="EMBL" id="BQNB010016135">
    <property type="protein sequence ID" value="GJT48213.1"/>
    <property type="molecule type" value="Genomic_DNA"/>
</dbReference>
<reference evidence="2" key="1">
    <citation type="journal article" date="2022" name="Int. J. Mol. Sci.">
        <title>Draft Genome of Tanacetum Coccineum: Genomic Comparison of Closely Related Tanacetum-Family Plants.</title>
        <authorList>
            <person name="Yamashiro T."/>
            <person name="Shiraishi A."/>
            <person name="Nakayama K."/>
            <person name="Satake H."/>
        </authorList>
    </citation>
    <scope>NUCLEOTIDE SEQUENCE</scope>
</reference>
<proteinExistence type="predicted"/>
<keyword evidence="2" id="KW-0548">Nucleotidyltransferase</keyword>
<sequence length="672" mass="76538">MQNQLTNLKEMLTKFMNANFASSSGSGSFPSNTVANLRGDMKAITTRSGFSYDGPQVPPPPSCLPKVVEHEPEVTKDTVHPSTEKSNLQRNLHFELSFADALLHMPKILPMFRKLLYNKDKIIDLIKTLVNENCSAVILKKFPEKLRDLGRFLIPCDFLEIDECLALADLGASINLMPLFVWKKLNLPDLTKTRMILELADRTISTPTSIAEDVFVKVGTFLFPADFVVVDYIADPRVPLILGRPFLRTARALIDVHGEQMTLRHDDQSLTFKVGDTTTFSYNTIESVNRVDVIDVACEEFAQEVLGFSNVSKSGNPTPTLEPILSTSPTSLTPFEGEDLLTLERLLNSDPSSTLSPEEQKFKELKTVESSGDELPKIELKDLPPHIEYVFLEGTDKLPVIIAKDLKDEDNTAFIKVLRSHKLAIAWKISDIKGIDLRFCTHKILMEDNVKPTVQHQRRVNLKIHEVIKKEVIKLLKAGLIYPISDSPWVSPVHCVPKKGGITLIENDDNELIPTRLTTGWRVCIDYRNLNDATRKDHFPLPFMDQMLERLVGNEYYCFLDGFSSYIQIPIDPKDQEKTTFTCPYGTFAYRRMPFGLCNALGTFQRCMMAIFHDMIEETMEVFIDDFLVFRDSFFSCLSHLDKMFKRCEDTNLVLNWEKCHFMIKEGHRPRP</sequence>
<name>A0ABQ5EBD7_9ASTR</name>
<dbReference type="GO" id="GO:0003964">
    <property type="term" value="F:RNA-directed DNA polymerase activity"/>
    <property type="evidence" value="ECO:0007669"/>
    <property type="project" value="UniProtKB-KW"/>
</dbReference>
<protein>
    <submittedName>
        <fullName evidence="2">Reverse transcriptase domain-containing protein</fullName>
    </submittedName>
</protein>
<dbReference type="SUPFAM" id="SSF50630">
    <property type="entry name" value="Acid proteases"/>
    <property type="match status" value="1"/>
</dbReference>
<accession>A0ABQ5EBD7</accession>
<dbReference type="CDD" id="cd01647">
    <property type="entry name" value="RT_LTR"/>
    <property type="match status" value="1"/>
</dbReference>
<dbReference type="InterPro" id="IPR043502">
    <property type="entry name" value="DNA/RNA_pol_sf"/>
</dbReference>
<dbReference type="Gene3D" id="3.10.10.10">
    <property type="entry name" value="HIV Type 1 Reverse Transcriptase, subunit A, domain 1"/>
    <property type="match status" value="1"/>
</dbReference>
<dbReference type="Gene3D" id="2.40.70.10">
    <property type="entry name" value="Acid Proteases"/>
    <property type="match status" value="1"/>
</dbReference>
<dbReference type="SUPFAM" id="SSF56672">
    <property type="entry name" value="DNA/RNA polymerases"/>
    <property type="match status" value="1"/>
</dbReference>
<dbReference type="InterPro" id="IPR053134">
    <property type="entry name" value="RNA-dir_DNA_polymerase"/>
</dbReference>
<evidence type="ECO:0000259" key="1">
    <source>
        <dbReference type="Pfam" id="PF00078"/>
    </source>
</evidence>
<dbReference type="PANTHER" id="PTHR24559:SF444">
    <property type="entry name" value="REVERSE TRANSCRIPTASE DOMAIN-CONTAINING PROTEIN"/>
    <property type="match status" value="1"/>
</dbReference>
<gene>
    <name evidence="2" type="ORF">Tco_0974370</name>
</gene>
<dbReference type="CDD" id="cd00303">
    <property type="entry name" value="retropepsin_like"/>
    <property type="match status" value="1"/>
</dbReference>
<comment type="caution">
    <text evidence="2">The sequence shown here is derived from an EMBL/GenBank/DDBJ whole genome shotgun (WGS) entry which is preliminary data.</text>
</comment>
<keyword evidence="2" id="KW-0808">Transferase</keyword>
<dbReference type="InterPro" id="IPR043128">
    <property type="entry name" value="Rev_trsase/Diguanyl_cyclase"/>
</dbReference>
<keyword evidence="3" id="KW-1185">Reference proteome</keyword>